<dbReference type="AlphaFoldDB" id="A0A9X3WLI3"/>
<keyword evidence="2" id="KW-1185">Reference proteome</keyword>
<gene>
    <name evidence="1" type="ORF">NC661_03055</name>
</gene>
<accession>A0A9X3WLI3</accession>
<proteinExistence type="predicted"/>
<dbReference type="RefSeq" id="WP_259870286.1">
    <property type="nucleotide sequence ID" value="NZ_JAMQJZ010000002.1"/>
</dbReference>
<reference evidence="1" key="1">
    <citation type="submission" date="2022-06" db="EMBL/GenBank/DDBJ databases">
        <title>Aquibacillus sp. a new bacterium isolated from soil saline samples.</title>
        <authorList>
            <person name="Galisteo C."/>
            <person name="De La Haba R."/>
            <person name="Sanchez-Porro C."/>
            <person name="Ventosa A."/>
        </authorList>
    </citation>
    <scope>NUCLEOTIDE SEQUENCE</scope>
    <source>
        <strain evidence="1">JCM 12387</strain>
    </source>
</reference>
<organism evidence="1 2">
    <name type="scientific">Aquibacillus koreensis</name>
    <dbReference type="NCBI Taxonomy" id="279446"/>
    <lineage>
        <taxon>Bacteria</taxon>
        <taxon>Bacillati</taxon>
        <taxon>Bacillota</taxon>
        <taxon>Bacilli</taxon>
        <taxon>Bacillales</taxon>
        <taxon>Bacillaceae</taxon>
        <taxon>Aquibacillus</taxon>
    </lineage>
</organism>
<sequence length="83" mass="9422">MNNDFIWQDDVDFCGIVVRLAIVKFDDSNLYGACIAQIFEDEFVMVEAAVFNNVNAAKNFLFENVIGVNLLKLEIMRDKLASL</sequence>
<dbReference type="Proteomes" id="UP001145072">
    <property type="component" value="Unassembled WGS sequence"/>
</dbReference>
<protein>
    <submittedName>
        <fullName evidence="1">Uncharacterized protein</fullName>
    </submittedName>
</protein>
<name>A0A9X3WLI3_9BACI</name>
<comment type="caution">
    <text evidence="1">The sequence shown here is derived from an EMBL/GenBank/DDBJ whole genome shotgun (WGS) entry which is preliminary data.</text>
</comment>
<evidence type="ECO:0000313" key="1">
    <source>
        <dbReference type="EMBL" id="MDC3419341.1"/>
    </source>
</evidence>
<dbReference type="EMBL" id="JAMQJZ010000002">
    <property type="protein sequence ID" value="MDC3419341.1"/>
    <property type="molecule type" value="Genomic_DNA"/>
</dbReference>
<evidence type="ECO:0000313" key="2">
    <source>
        <dbReference type="Proteomes" id="UP001145072"/>
    </source>
</evidence>